<organism evidence="2 3">
    <name type="scientific">Corynebacterium zhongnanshanii</name>
    <dbReference type="NCBI Taxonomy" id="2768834"/>
    <lineage>
        <taxon>Bacteria</taxon>
        <taxon>Bacillati</taxon>
        <taxon>Actinomycetota</taxon>
        <taxon>Actinomycetes</taxon>
        <taxon>Mycobacteriales</taxon>
        <taxon>Corynebacteriaceae</taxon>
        <taxon>Corynebacterium</taxon>
    </lineage>
</organism>
<proteinExistence type="predicted"/>
<evidence type="ECO:0000313" key="2">
    <source>
        <dbReference type="EMBL" id="KAB3519194.1"/>
    </source>
</evidence>
<gene>
    <name evidence="2" type="ORF">F8377_09380</name>
</gene>
<reference evidence="2 3" key="1">
    <citation type="submission" date="2019-10" db="EMBL/GenBank/DDBJ databases">
        <title>Corynebacterium sp novel species isolated from the respiratory tract of Marmot.</title>
        <authorList>
            <person name="Zhang G."/>
        </authorList>
    </citation>
    <scope>NUCLEOTIDE SEQUENCE [LARGE SCALE GENOMIC DNA]</scope>
    <source>
        <strain evidence="2 3">336</strain>
    </source>
</reference>
<dbReference type="Pfam" id="PF19741">
    <property type="entry name" value="DUF6230"/>
    <property type="match status" value="1"/>
</dbReference>
<feature type="signal peptide" evidence="1">
    <location>
        <begin position="1"/>
        <end position="28"/>
    </location>
</feature>
<dbReference type="RefSeq" id="WP_151844842.1">
    <property type="nucleotide sequence ID" value="NZ_WBZJ01000004.1"/>
</dbReference>
<feature type="chain" id="PRO_5045793511" description="Cholesterol esterase" evidence="1">
    <location>
        <begin position="29"/>
        <end position="189"/>
    </location>
</feature>
<evidence type="ECO:0000256" key="1">
    <source>
        <dbReference type="SAM" id="SignalP"/>
    </source>
</evidence>
<accession>A0ABQ6VBS4</accession>
<sequence>MGHIKKTRFAAILGVGLLATAGTGVAVAQGGLSAHLALSNQIFNLQVSQMDGDNISLFTDSDKMHNGTEAITRLRISKVKVKDVCMAAPMDVPGMGHKTFQMQVPGQNFEAKNLVIGAKDLQGGLKLEGAQIGIDTHQVDSNAAPGTWGIAANKIQAISQKIKVTSMAADELTAAGGKIKIVNDEDAQC</sequence>
<dbReference type="Proteomes" id="UP000436181">
    <property type="component" value="Unassembled WGS sequence"/>
</dbReference>
<keyword evidence="3" id="KW-1185">Reference proteome</keyword>
<keyword evidence="1" id="KW-0732">Signal</keyword>
<dbReference type="InterPro" id="IPR046198">
    <property type="entry name" value="DUF6230"/>
</dbReference>
<dbReference type="EMBL" id="WBZJ01000004">
    <property type="protein sequence ID" value="KAB3519194.1"/>
    <property type="molecule type" value="Genomic_DNA"/>
</dbReference>
<evidence type="ECO:0008006" key="4">
    <source>
        <dbReference type="Google" id="ProtNLM"/>
    </source>
</evidence>
<comment type="caution">
    <text evidence="2">The sequence shown here is derived from an EMBL/GenBank/DDBJ whole genome shotgun (WGS) entry which is preliminary data.</text>
</comment>
<name>A0ABQ6VBS4_9CORY</name>
<protein>
    <recommendedName>
        <fullName evidence="4">Cholesterol esterase</fullName>
    </recommendedName>
</protein>
<evidence type="ECO:0000313" key="3">
    <source>
        <dbReference type="Proteomes" id="UP000436181"/>
    </source>
</evidence>